<dbReference type="InterPro" id="IPR050361">
    <property type="entry name" value="MPP/UQCRC_Complex"/>
</dbReference>
<evidence type="ECO:0000313" key="4">
    <source>
        <dbReference type="EMBL" id="KRX03740.1"/>
    </source>
</evidence>
<evidence type="ECO:0000256" key="2">
    <source>
        <dbReference type="ARBA" id="ARBA00007261"/>
    </source>
</evidence>
<name>A0A0V0QNM3_PSEPJ</name>
<dbReference type="Pfam" id="PF05193">
    <property type="entry name" value="Peptidase_M16_C"/>
    <property type="match status" value="1"/>
</dbReference>
<comment type="function">
    <text evidence="1">Substrate recognition and binding subunit of the essential mitochondrial processing protease (MPP), which cleaves the mitochondrial sequence off newly imported precursors proteins.</text>
</comment>
<dbReference type="AlphaFoldDB" id="A0A0V0QNM3"/>
<accession>A0A0V0QNM3</accession>
<evidence type="ECO:0000256" key="1">
    <source>
        <dbReference type="ARBA" id="ARBA00002123"/>
    </source>
</evidence>
<reference evidence="4 5" key="1">
    <citation type="journal article" date="2015" name="Sci. Rep.">
        <title>Genome of the facultative scuticociliatosis pathogen Pseudocohnilembus persalinus provides insight into its virulence through horizontal gene transfer.</title>
        <authorList>
            <person name="Xiong J."/>
            <person name="Wang G."/>
            <person name="Cheng J."/>
            <person name="Tian M."/>
            <person name="Pan X."/>
            <person name="Warren A."/>
            <person name="Jiang C."/>
            <person name="Yuan D."/>
            <person name="Miao W."/>
        </authorList>
    </citation>
    <scope>NUCLEOTIDE SEQUENCE [LARGE SCALE GENOMIC DNA]</scope>
    <source>
        <strain evidence="4">36N120E</strain>
    </source>
</reference>
<dbReference type="OMA" id="LKYHHSP"/>
<dbReference type="PANTHER" id="PTHR11851">
    <property type="entry name" value="METALLOPROTEASE"/>
    <property type="match status" value="1"/>
</dbReference>
<dbReference type="InterPro" id="IPR007863">
    <property type="entry name" value="Peptidase_M16_C"/>
</dbReference>
<feature type="domain" description="Peptidase M16 C-terminal" evidence="3">
    <location>
        <begin position="231"/>
        <end position="402"/>
    </location>
</feature>
<dbReference type="OrthoDB" id="308727at2759"/>
<sequence>MLSKVVQNTTKNLVQQTKQSVSVKRMVMDALYKDDSSDVHFKATHLSPRQPLAGHKGKQVTEGNRQWQSTKLSNGITVLSESTGVPGAVDMGILLNVGTRDETVESSGSLLSIKNTYMKTLLNTNETINYGMVQMTGGHFEMKYDQETALFHASCLAHDTVDIFNMVADCALEPRSVVASQVGQSKNQDTHKLDSFLKTGEHFNEALFQTAYGLQGLGMPLKGLKGNIDNLTSYNLQKFQLENITPNRMIVAGTGIDSHEEFVQLVTEKLGFLPATEGSQVLERAASEYRGGEVRNLNESNRLDLALVFQGVNWSSEDVAALNVLRTLLNGQRIQTNLLNKNHFIDSAEALNFHFSDSGLFGLRVSGSSANGKQILDSTIGELKEIASQVSQSEVEAAKSALQVSVATALQRQCDRLEEGVKSFNQYGEVKIQQYAQQINSVTADQISNAVQRLLQSNPTFVVEGNNANNLPSFDQIRNSLN</sequence>
<gene>
    <name evidence="4" type="ORF">PPERSA_04248</name>
</gene>
<dbReference type="EMBL" id="LDAU01000126">
    <property type="protein sequence ID" value="KRX03740.1"/>
    <property type="molecule type" value="Genomic_DNA"/>
</dbReference>
<dbReference type="GO" id="GO:0005739">
    <property type="term" value="C:mitochondrion"/>
    <property type="evidence" value="ECO:0007669"/>
    <property type="project" value="TreeGrafter"/>
</dbReference>
<dbReference type="InterPro" id="IPR011249">
    <property type="entry name" value="Metalloenz_LuxS/M16"/>
</dbReference>
<dbReference type="FunCoup" id="A0A0V0QNM3">
    <property type="interactions" value="538"/>
</dbReference>
<evidence type="ECO:0000313" key="5">
    <source>
        <dbReference type="Proteomes" id="UP000054937"/>
    </source>
</evidence>
<organism evidence="4 5">
    <name type="scientific">Pseudocohnilembus persalinus</name>
    <name type="common">Ciliate</name>
    <dbReference type="NCBI Taxonomy" id="266149"/>
    <lineage>
        <taxon>Eukaryota</taxon>
        <taxon>Sar</taxon>
        <taxon>Alveolata</taxon>
        <taxon>Ciliophora</taxon>
        <taxon>Intramacronucleata</taxon>
        <taxon>Oligohymenophorea</taxon>
        <taxon>Scuticociliatia</taxon>
        <taxon>Philasterida</taxon>
        <taxon>Pseudocohnilembidae</taxon>
        <taxon>Pseudocohnilembus</taxon>
    </lineage>
</organism>
<dbReference type="InParanoid" id="A0A0V0QNM3"/>
<dbReference type="PANTHER" id="PTHR11851:SF49">
    <property type="entry name" value="MITOCHONDRIAL-PROCESSING PEPTIDASE SUBUNIT ALPHA"/>
    <property type="match status" value="1"/>
</dbReference>
<dbReference type="SUPFAM" id="SSF63411">
    <property type="entry name" value="LuxS/MPP-like metallohydrolase"/>
    <property type="match status" value="2"/>
</dbReference>
<comment type="similarity">
    <text evidence="2">Belongs to the peptidase M16 family.</text>
</comment>
<proteinExistence type="inferred from homology"/>
<keyword evidence="5" id="KW-1185">Reference proteome</keyword>
<dbReference type="Gene3D" id="3.30.830.10">
    <property type="entry name" value="Metalloenzyme, LuxS/M16 peptidase-like"/>
    <property type="match status" value="2"/>
</dbReference>
<evidence type="ECO:0000259" key="3">
    <source>
        <dbReference type="Pfam" id="PF05193"/>
    </source>
</evidence>
<dbReference type="Proteomes" id="UP000054937">
    <property type="component" value="Unassembled WGS sequence"/>
</dbReference>
<protein>
    <submittedName>
        <fullName evidence="4">Metalloenzyme, LuxS/M16 peptidase-like protein</fullName>
    </submittedName>
</protein>
<dbReference type="GO" id="GO:0046872">
    <property type="term" value="F:metal ion binding"/>
    <property type="evidence" value="ECO:0007669"/>
    <property type="project" value="InterPro"/>
</dbReference>
<comment type="caution">
    <text evidence="4">The sequence shown here is derived from an EMBL/GenBank/DDBJ whole genome shotgun (WGS) entry which is preliminary data.</text>
</comment>